<protein>
    <recommendedName>
        <fullName evidence="1">MOSC domain-containing protein</fullName>
    </recommendedName>
</protein>
<dbReference type="Pfam" id="PF03473">
    <property type="entry name" value="MOSC"/>
    <property type="match status" value="1"/>
</dbReference>
<evidence type="ECO:0000313" key="3">
    <source>
        <dbReference type="Proteomes" id="UP000053890"/>
    </source>
</evidence>
<sequence length="336" mass="36551">MFVLTLSDIFVVIAGLCAVGLLRWRSWKRDHPDVIVEQLFLYPIKGLRPLTAQSLELADLGFKYDRRLILVSPAADGSHECHLAATYPSHALLRQSIDWAAKTLTITPPSPGDSPLTVPLSPSTAGLAAVKVELHSSPTLAYDLGDDAATFFTRHSDGKETRLMFLEEDANANRKVLGSIALGADENIAFQDCASYMIASSSSLAAFSHALGRDMPIEPLRPNIVVGPAKPGGLAPWVEDWWKELRVQGKTTFCITSNCVRCISLNIDYDTGKRLEGTGLPLQTLAKDRRVDSGSYSPVFGRYAFSADVGHVVSVGDKAAVTALYKQRTTFSWPGM</sequence>
<dbReference type="RefSeq" id="XP_018269152.1">
    <property type="nucleotide sequence ID" value="XM_018417790.1"/>
</dbReference>
<dbReference type="EMBL" id="KQ474084">
    <property type="protein sequence ID" value="KPV73103.1"/>
    <property type="molecule type" value="Genomic_DNA"/>
</dbReference>
<dbReference type="OrthoDB" id="17255at2759"/>
<accession>A0A0P9F0W1</accession>
<dbReference type="Pfam" id="PF03476">
    <property type="entry name" value="MOSC_N"/>
    <property type="match status" value="1"/>
</dbReference>
<evidence type="ECO:0000259" key="1">
    <source>
        <dbReference type="PROSITE" id="PS51340"/>
    </source>
</evidence>
<gene>
    <name evidence="2" type="ORF">RHOBADRAFT_55324</name>
</gene>
<reference evidence="2 3" key="1">
    <citation type="journal article" date="2015" name="Front. Microbiol.">
        <title>Genome sequence of the plant growth promoting endophytic yeast Rhodotorula graminis WP1.</title>
        <authorList>
            <person name="Firrincieli A."/>
            <person name="Otillar R."/>
            <person name="Salamov A."/>
            <person name="Schmutz J."/>
            <person name="Khan Z."/>
            <person name="Redman R.S."/>
            <person name="Fleck N.D."/>
            <person name="Lindquist E."/>
            <person name="Grigoriev I.V."/>
            <person name="Doty S.L."/>
        </authorList>
    </citation>
    <scope>NUCLEOTIDE SEQUENCE [LARGE SCALE GENOMIC DNA]</scope>
    <source>
        <strain evidence="2 3">WP1</strain>
    </source>
</reference>
<name>A0A0P9F0W1_RHOGW</name>
<organism evidence="2 3">
    <name type="scientific">Rhodotorula graminis (strain WP1)</name>
    <dbReference type="NCBI Taxonomy" id="578459"/>
    <lineage>
        <taxon>Eukaryota</taxon>
        <taxon>Fungi</taxon>
        <taxon>Dikarya</taxon>
        <taxon>Basidiomycota</taxon>
        <taxon>Pucciniomycotina</taxon>
        <taxon>Microbotryomycetes</taxon>
        <taxon>Sporidiobolales</taxon>
        <taxon>Sporidiobolaceae</taxon>
        <taxon>Rhodotorula</taxon>
    </lineage>
</organism>
<feature type="domain" description="MOSC" evidence="1">
    <location>
        <begin position="171"/>
        <end position="322"/>
    </location>
</feature>
<dbReference type="GO" id="GO:0030151">
    <property type="term" value="F:molybdenum ion binding"/>
    <property type="evidence" value="ECO:0007669"/>
    <property type="project" value="InterPro"/>
</dbReference>
<dbReference type="GeneID" id="28978238"/>
<dbReference type="GO" id="GO:0030170">
    <property type="term" value="F:pyridoxal phosphate binding"/>
    <property type="evidence" value="ECO:0007669"/>
    <property type="project" value="InterPro"/>
</dbReference>
<dbReference type="InterPro" id="IPR005303">
    <property type="entry name" value="MOCOS_middle"/>
</dbReference>
<dbReference type="GO" id="GO:0003824">
    <property type="term" value="F:catalytic activity"/>
    <property type="evidence" value="ECO:0007669"/>
    <property type="project" value="InterPro"/>
</dbReference>
<dbReference type="OMA" id="PHFPEMA"/>
<dbReference type="PROSITE" id="PS51340">
    <property type="entry name" value="MOSC"/>
    <property type="match status" value="1"/>
</dbReference>
<dbReference type="InterPro" id="IPR005302">
    <property type="entry name" value="MoCF_Sase_C"/>
</dbReference>
<dbReference type="STRING" id="578459.A0A0P9F0W1"/>
<evidence type="ECO:0000313" key="2">
    <source>
        <dbReference type="EMBL" id="KPV73103.1"/>
    </source>
</evidence>
<keyword evidence="3" id="KW-1185">Reference proteome</keyword>
<dbReference type="AlphaFoldDB" id="A0A0P9F0W1"/>
<proteinExistence type="predicted"/>
<dbReference type="SUPFAM" id="SSF141673">
    <property type="entry name" value="MOSC N-terminal domain-like"/>
    <property type="match status" value="1"/>
</dbReference>
<dbReference type="Proteomes" id="UP000053890">
    <property type="component" value="Unassembled WGS sequence"/>
</dbReference>